<protein>
    <submittedName>
        <fullName evidence="1">Uncharacterized protein</fullName>
    </submittedName>
</protein>
<sequence>MPLTLTISHDIMEGQGLENPSIKTPRTIILMLKHSFHLFIYQQIQDPRTKRERWTIKILNHLGVQDVGFSSMGSYSDRKFSFHCHNPDRRCNPCRCSYRGPTFEASNTQLKDDKVSTSEANNAMTLSDFMSWQMDQENQAKKDDTIDLEKVSKTDDSKFMRKPLNIMVNKKFISIFKLETQEA</sequence>
<evidence type="ECO:0000313" key="2">
    <source>
        <dbReference type="Proteomes" id="UP000734854"/>
    </source>
</evidence>
<proteinExistence type="predicted"/>
<organism evidence="1 2">
    <name type="scientific">Zingiber officinale</name>
    <name type="common">Ginger</name>
    <name type="synonym">Amomum zingiber</name>
    <dbReference type="NCBI Taxonomy" id="94328"/>
    <lineage>
        <taxon>Eukaryota</taxon>
        <taxon>Viridiplantae</taxon>
        <taxon>Streptophyta</taxon>
        <taxon>Embryophyta</taxon>
        <taxon>Tracheophyta</taxon>
        <taxon>Spermatophyta</taxon>
        <taxon>Magnoliopsida</taxon>
        <taxon>Liliopsida</taxon>
        <taxon>Zingiberales</taxon>
        <taxon>Zingiberaceae</taxon>
        <taxon>Zingiber</taxon>
    </lineage>
</organism>
<dbReference type="EMBL" id="JACMSC010000016">
    <property type="protein sequence ID" value="KAG6480824.1"/>
    <property type="molecule type" value="Genomic_DNA"/>
</dbReference>
<gene>
    <name evidence="1" type="ORF">ZIOFF_057411</name>
</gene>
<name>A0A8J5F6Z2_ZINOF</name>
<dbReference type="AlphaFoldDB" id="A0A8J5F6Z2"/>
<reference evidence="1 2" key="1">
    <citation type="submission" date="2020-08" db="EMBL/GenBank/DDBJ databases">
        <title>Plant Genome Project.</title>
        <authorList>
            <person name="Zhang R.-G."/>
        </authorList>
    </citation>
    <scope>NUCLEOTIDE SEQUENCE [LARGE SCALE GENOMIC DNA]</scope>
    <source>
        <tissue evidence="1">Rhizome</tissue>
    </source>
</reference>
<accession>A0A8J5F6Z2</accession>
<dbReference type="Proteomes" id="UP000734854">
    <property type="component" value="Unassembled WGS sequence"/>
</dbReference>
<comment type="caution">
    <text evidence="1">The sequence shown here is derived from an EMBL/GenBank/DDBJ whole genome shotgun (WGS) entry which is preliminary data.</text>
</comment>
<keyword evidence="2" id="KW-1185">Reference proteome</keyword>
<evidence type="ECO:0000313" key="1">
    <source>
        <dbReference type="EMBL" id="KAG6480824.1"/>
    </source>
</evidence>